<evidence type="ECO:0000313" key="2">
    <source>
        <dbReference type="Proteomes" id="UP000235388"/>
    </source>
</evidence>
<dbReference type="AlphaFoldDB" id="A0A2N5TSP9"/>
<reference evidence="1 2" key="1">
    <citation type="submission" date="2017-11" db="EMBL/GenBank/DDBJ databases">
        <title>De novo assembly and phasing of dikaryotic genomes from two isolates of Puccinia coronata f. sp. avenae, the causal agent of oat crown rust.</title>
        <authorList>
            <person name="Miller M.E."/>
            <person name="Zhang Y."/>
            <person name="Omidvar V."/>
            <person name="Sperschneider J."/>
            <person name="Schwessinger B."/>
            <person name="Raley C."/>
            <person name="Palmer J.M."/>
            <person name="Garnica D."/>
            <person name="Upadhyaya N."/>
            <person name="Rathjen J."/>
            <person name="Taylor J.M."/>
            <person name="Park R.F."/>
            <person name="Dodds P.N."/>
            <person name="Hirsch C.D."/>
            <person name="Kianian S.F."/>
            <person name="Figueroa M."/>
        </authorList>
    </citation>
    <scope>NUCLEOTIDE SEQUENCE [LARGE SCALE GENOMIC DNA]</scope>
    <source>
        <strain evidence="1">12NC29</strain>
    </source>
</reference>
<keyword evidence="2" id="KW-1185">Reference proteome</keyword>
<gene>
    <name evidence="1" type="ORF">PCANC_25111</name>
</gene>
<sequence length="139" mass="15605">MVRAIYDWIDSMFYQLQHIKEAERDQFIHSECMRIQEAAAANHRKNQAITAAKRSAQRQSRADGLATEKELCSQKVPAAKSLLATKKAKISKEKAAEKARITDEKAAKKEQVAIAKAQKIALMKEEKAKIKALAAKEKL</sequence>
<organism evidence="1 2">
    <name type="scientific">Puccinia coronata f. sp. avenae</name>
    <dbReference type="NCBI Taxonomy" id="200324"/>
    <lineage>
        <taxon>Eukaryota</taxon>
        <taxon>Fungi</taxon>
        <taxon>Dikarya</taxon>
        <taxon>Basidiomycota</taxon>
        <taxon>Pucciniomycotina</taxon>
        <taxon>Pucciniomycetes</taxon>
        <taxon>Pucciniales</taxon>
        <taxon>Pucciniaceae</taxon>
        <taxon>Puccinia</taxon>
    </lineage>
</organism>
<evidence type="ECO:0000313" key="1">
    <source>
        <dbReference type="EMBL" id="PLW28458.1"/>
    </source>
</evidence>
<dbReference type="EMBL" id="PGCJ01000444">
    <property type="protein sequence ID" value="PLW28458.1"/>
    <property type="molecule type" value="Genomic_DNA"/>
</dbReference>
<proteinExistence type="predicted"/>
<comment type="caution">
    <text evidence="1">The sequence shown here is derived from an EMBL/GenBank/DDBJ whole genome shotgun (WGS) entry which is preliminary data.</text>
</comment>
<dbReference type="Proteomes" id="UP000235388">
    <property type="component" value="Unassembled WGS sequence"/>
</dbReference>
<accession>A0A2N5TSP9</accession>
<name>A0A2N5TSP9_9BASI</name>
<protein>
    <submittedName>
        <fullName evidence="1">Uncharacterized protein</fullName>
    </submittedName>
</protein>